<dbReference type="PANTHER" id="PTHR34681:SF2">
    <property type="entry name" value="UVEAL AUTOANTIGEN WITH COILED-COIL_ANKYRIN"/>
    <property type="match status" value="1"/>
</dbReference>
<reference evidence="3" key="1">
    <citation type="journal article" date="2016" name="Nat. Biotechnol.">
        <title>Sequencing wild and cultivated cassava and related species reveals extensive interspecific hybridization and genetic diversity.</title>
        <authorList>
            <person name="Bredeson J.V."/>
            <person name="Lyons J.B."/>
            <person name="Prochnik S.E."/>
            <person name="Wu G.A."/>
            <person name="Ha C.M."/>
            <person name="Edsinger-Gonzales E."/>
            <person name="Grimwood J."/>
            <person name="Schmutz J."/>
            <person name="Rabbi I.Y."/>
            <person name="Egesi C."/>
            <person name="Nauluvula P."/>
            <person name="Lebot V."/>
            <person name="Ndunguru J."/>
            <person name="Mkamilo G."/>
            <person name="Bart R.S."/>
            <person name="Setter T.L."/>
            <person name="Gleadow R.M."/>
            <person name="Kulakow P."/>
            <person name="Ferguson M.E."/>
            <person name="Rounsley S."/>
            <person name="Rokhsar D.S."/>
        </authorList>
    </citation>
    <scope>NUCLEOTIDE SEQUENCE [LARGE SCALE GENOMIC DNA]</scope>
    <source>
        <strain evidence="3">cv. AM560-2</strain>
    </source>
</reference>
<feature type="region of interest" description="Disordered" evidence="1">
    <location>
        <begin position="97"/>
        <end position="148"/>
    </location>
</feature>
<dbReference type="Gene3D" id="1.20.1170.10">
    <property type="match status" value="1"/>
</dbReference>
<keyword evidence="3" id="KW-1185">Reference proteome</keyword>
<gene>
    <name evidence="2" type="ORF">MANES_15G012900v8</name>
</gene>
<dbReference type="PANTHER" id="PTHR34681">
    <property type="entry name" value="UVEAL AUTOANTIGEN WITH COILED-COIL/ANKYRIN"/>
    <property type="match status" value="1"/>
</dbReference>
<protein>
    <recommendedName>
        <fullName evidence="4">CAP-Gly domain-containing linker protein 1-like</fullName>
    </recommendedName>
</protein>
<feature type="compositionally biased region" description="Polar residues" evidence="1">
    <location>
        <begin position="97"/>
        <end position="107"/>
    </location>
</feature>
<evidence type="ECO:0000313" key="3">
    <source>
        <dbReference type="Proteomes" id="UP000091857"/>
    </source>
</evidence>
<name>A0A2C9UD13_MANES</name>
<evidence type="ECO:0008006" key="4">
    <source>
        <dbReference type="Google" id="ProtNLM"/>
    </source>
</evidence>
<dbReference type="OrthoDB" id="1876167at2759"/>
<sequence length="148" mass="16616">MANSDSSASLPAPAPLAPALKKENITPIGSKIAELNESRTELLSRIQCLKQDLQNWRSKLDTQVKIYRDELSELKKSLNVEVEQLRSEFRELRSTLQQQQEDVTASLRNLGLEDSPGNAKEVQDPKAEQEDEEAHASTEEDTDKKAEN</sequence>
<evidence type="ECO:0000313" key="2">
    <source>
        <dbReference type="EMBL" id="OAY27750.1"/>
    </source>
</evidence>
<accession>A0A2C9UD13</accession>
<dbReference type="AlphaFoldDB" id="A0A2C9UD13"/>
<proteinExistence type="predicted"/>
<organism evidence="2 3">
    <name type="scientific">Manihot esculenta</name>
    <name type="common">Cassava</name>
    <name type="synonym">Jatropha manihot</name>
    <dbReference type="NCBI Taxonomy" id="3983"/>
    <lineage>
        <taxon>Eukaryota</taxon>
        <taxon>Viridiplantae</taxon>
        <taxon>Streptophyta</taxon>
        <taxon>Embryophyta</taxon>
        <taxon>Tracheophyta</taxon>
        <taxon>Spermatophyta</taxon>
        <taxon>Magnoliopsida</taxon>
        <taxon>eudicotyledons</taxon>
        <taxon>Gunneridae</taxon>
        <taxon>Pentapetalae</taxon>
        <taxon>rosids</taxon>
        <taxon>fabids</taxon>
        <taxon>Malpighiales</taxon>
        <taxon>Euphorbiaceae</taxon>
        <taxon>Crotonoideae</taxon>
        <taxon>Manihoteae</taxon>
        <taxon>Manihot</taxon>
    </lineage>
</organism>
<feature type="compositionally biased region" description="Basic and acidic residues" evidence="1">
    <location>
        <begin position="121"/>
        <end position="148"/>
    </location>
</feature>
<dbReference type="EMBL" id="CM004401">
    <property type="protein sequence ID" value="OAY27750.1"/>
    <property type="molecule type" value="Genomic_DNA"/>
</dbReference>
<comment type="caution">
    <text evidence="2">The sequence shown here is derived from an EMBL/GenBank/DDBJ whole genome shotgun (WGS) entry which is preliminary data.</text>
</comment>
<dbReference type="Gramene" id="Manes.15G012900.1.v8.1">
    <property type="protein sequence ID" value="Manes.15G012900.1.v8.1.CDS"/>
    <property type="gene ID" value="Manes.15G012900.v8.1"/>
</dbReference>
<dbReference type="STRING" id="3983.A0A2C9UD13"/>
<evidence type="ECO:0000256" key="1">
    <source>
        <dbReference type="SAM" id="MobiDB-lite"/>
    </source>
</evidence>
<dbReference type="Proteomes" id="UP000091857">
    <property type="component" value="Chromosome 15"/>
</dbReference>